<dbReference type="Proteomes" id="UP000749293">
    <property type="component" value="Unassembled WGS sequence"/>
</dbReference>
<feature type="region of interest" description="Disordered" evidence="1">
    <location>
        <begin position="35"/>
        <end position="62"/>
    </location>
</feature>
<dbReference type="AlphaFoldDB" id="A0A9P4YSX0"/>
<feature type="region of interest" description="Disordered" evidence="1">
    <location>
        <begin position="154"/>
        <end position="196"/>
    </location>
</feature>
<evidence type="ECO:0000256" key="1">
    <source>
        <dbReference type="SAM" id="MobiDB-lite"/>
    </source>
</evidence>
<feature type="compositionally biased region" description="Basic and acidic residues" evidence="1">
    <location>
        <begin position="35"/>
        <end position="48"/>
    </location>
</feature>
<protein>
    <submittedName>
        <fullName evidence="2">Uncharacterized protein</fullName>
    </submittedName>
</protein>
<accession>A0A9P4YSX0</accession>
<dbReference type="GeneID" id="55968002"/>
<dbReference type="RefSeq" id="XP_035320584.1">
    <property type="nucleotide sequence ID" value="XM_035463753.1"/>
</dbReference>
<name>A0A9P4YSX0_9HYPO</name>
<comment type="caution">
    <text evidence="2">The sequence shown here is derived from an EMBL/GenBank/DDBJ whole genome shotgun (WGS) entry which is preliminary data.</text>
</comment>
<keyword evidence="3" id="KW-1185">Reference proteome</keyword>
<feature type="compositionally biased region" description="Low complexity" evidence="1">
    <location>
        <begin position="328"/>
        <end position="341"/>
    </location>
</feature>
<reference evidence="2" key="1">
    <citation type="submission" date="2020-03" db="EMBL/GenBank/DDBJ databases">
        <title>Site-based positive gene gene selection in Geosmithia morbida across the United States reveals a broad range of putative effectors and factors for local host and environmental adapation.</title>
        <authorList>
            <person name="Onufrak A."/>
            <person name="Murdoch R.W."/>
            <person name="Gazis R."/>
            <person name="Huff M."/>
            <person name="Staton M."/>
            <person name="Klingeman W."/>
            <person name="Hadziabdic D."/>
        </authorList>
    </citation>
    <scope>NUCLEOTIDE SEQUENCE</scope>
    <source>
        <strain evidence="2">1262</strain>
    </source>
</reference>
<feature type="compositionally biased region" description="Basic and acidic residues" evidence="1">
    <location>
        <begin position="185"/>
        <end position="196"/>
    </location>
</feature>
<proteinExistence type="predicted"/>
<organism evidence="2 3">
    <name type="scientific">Geosmithia morbida</name>
    <dbReference type="NCBI Taxonomy" id="1094350"/>
    <lineage>
        <taxon>Eukaryota</taxon>
        <taxon>Fungi</taxon>
        <taxon>Dikarya</taxon>
        <taxon>Ascomycota</taxon>
        <taxon>Pezizomycotina</taxon>
        <taxon>Sordariomycetes</taxon>
        <taxon>Hypocreomycetidae</taxon>
        <taxon>Hypocreales</taxon>
        <taxon>Bionectriaceae</taxon>
        <taxon>Geosmithia</taxon>
    </lineage>
</organism>
<feature type="compositionally biased region" description="Basic and acidic residues" evidence="1">
    <location>
        <begin position="343"/>
        <end position="357"/>
    </location>
</feature>
<evidence type="ECO:0000313" key="3">
    <source>
        <dbReference type="Proteomes" id="UP000749293"/>
    </source>
</evidence>
<feature type="region of interest" description="Disordered" evidence="1">
    <location>
        <begin position="320"/>
        <end position="369"/>
    </location>
</feature>
<feature type="region of interest" description="Disordered" evidence="1">
    <location>
        <begin position="419"/>
        <end position="458"/>
    </location>
</feature>
<sequence>MPMGRIQEEDEKHGCKCNEGDEHCRCANEPERSLLRNTEKQSGSHENDDGQPDDAEVRNGGYDEVVLLEEYEWDEGNGELAYQQSRSVCQNTEAWIDGNESYHSTGMYTPPLPLPSSQQVLEPPEEMPRNTPDPSPAAPNGIRSQLDISISHKRFLVPEKPPGLERSESSSDYMDTEDVSMGEQEDLRRESGGRVMDLYRKAEKRIKDRNGRKKEDQDQYLHSTDNDNIVGAKSKLRTKLICRILDNVRKDGLNAKLVTSSHLLEIRKHLFAASHCLQHMEETLSSIRATQKKNPLRRLMPLRGNDIRLILKNVGEGSPLKQSRLVDDSSSLNSTESDTSEMAQERHMEREPRRWDPDLELENEESKSHCAGKAVDHGCPYMGEEKCGEPTRAPQQTNDEDCTLQESCAFRESWDLQEANSQDYIYPGKTVSRGGLVQGEERGESSSHPSQWTEEDDA</sequence>
<dbReference type="EMBL" id="JAANYQ010000011">
    <property type="protein sequence ID" value="KAF4121932.1"/>
    <property type="molecule type" value="Genomic_DNA"/>
</dbReference>
<feature type="region of interest" description="Disordered" evidence="1">
    <location>
        <begin position="100"/>
        <end position="142"/>
    </location>
</feature>
<feature type="compositionally biased region" description="Acidic residues" evidence="1">
    <location>
        <begin position="174"/>
        <end position="184"/>
    </location>
</feature>
<evidence type="ECO:0000313" key="2">
    <source>
        <dbReference type="EMBL" id="KAF4121932.1"/>
    </source>
</evidence>
<gene>
    <name evidence="2" type="ORF">GMORB2_1772</name>
</gene>